<comment type="caution">
    <text evidence="5">The sequence shown here is derived from an EMBL/GenBank/DDBJ whole genome shotgun (WGS) entry which is preliminary data.</text>
</comment>
<keyword evidence="6" id="KW-1185">Reference proteome</keyword>
<dbReference type="Pfam" id="PF00350">
    <property type="entry name" value="Dynamin_N"/>
    <property type="match status" value="1"/>
</dbReference>
<name>A0A9P7KZN3_9HYPO</name>
<dbReference type="Proteomes" id="UP000750502">
    <property type="component" value="Unassembled WGS sequence"/>
</dbReference>
<evidence type="ECO:0000313" key="5">
    <source>
        <dbReference type="EMBL" id="KAG5759383.1"/>
    </source>
</evidence>
<reference evidence="5" key="2">
    <citation type="submission" date="2020-10" db="EMBL/GenBank/DDBJ databases">
        <authorList>
            <person name="Peck L.D."/>
            <person name="Nowell R.W."/>
            <person name="Flood J."/>
            <person name="Ryan M.J."/>
            <person name="Barraclough T.G."/>
        </authorList>
    </citation>
    <scope>NUCLEOTIDE SEQUENCE</scope>
    <source>
        <strain evidence="5">IMI 127659i</strain>
    </source>
</reference>
<gene>
    <name evidence="5" type="ORF">H9Q72_012498</name>
</gene>
<evidence type="ECO:0000313" key="6">
    <source>
        <dbReference type="Proteomes" id="UP000750502"/>
    </source>
</evidence>
<dbReference type="AlphaFoldDB" id="A0A9P7KZN3"/>
<dbReference type="GO" id="GO:0006897">
    <property type="term" value="P:endocytosis"/>
    <property type="evidence" value="ECO:0007669"/>
    <property type="project" value="TreeGrafter"/>
</dbReference>
<dbReference type="Gene3D" id="3.40.50.300">
    <property type="entry name" value="P-loop containing nucleotide triphosphate hydrolases"/>
    <property type="match status" value="1"/>
</dbReference>
<keyword evidence="2" id="KW-0342">GTP-binding</keyword>
<dbReference type="InterPro" id="IPR022812">
    <property type="entry name" value="Dynamin"/>
</dbReference>
<dbReference type="GO" id="GO:0005739">
    <property type="term" value="C:mitochondrion"/>
    <property type="evidence" value="ECO:0007669"/>
    <property type="project" value="TreeGrafter"/>
</dbReference>
<feature type="domain" description="Dynamin-type G" evidence="4">
    <location>
        <begin position="67"/>
        <end position="356"/>
    </location>
</feature>
<proteinExistence type="predicted"/>
<keyword evidence="1" id="KW-0547">Nucleotide-binding</keyword>
<dbReference type="GO" id="GO:0008017">
    <property type="term" value="F:microtubule binding"/>
    <property type="evidence" value="ECO:0007669"/>
    <property type="project" value="TreeGrafter"/>
</dbReference>
<dbReference type="InterPro" id="IPR045063">
    <property type="entry name" value="Dynamin_N"/>
</dbReference>
<dbReference type="PROSITE" id="PS51718">
    <property type="entry name" value="G_DYNAMIN_2"/>
    <property type="match status" value="1"/>
</dbReference>
<evidence type="ECO:0000256" key="1">
    <source>
        <dbReference type="ARBA" id="ARBA00022741"/>
    </source>
</evidence>
<dbReference type="SUPFAM" id="SSF52540">
    <property type="entry name" value="P-loop containing nucleoside triphosphate hydrolases"/>
    <property type="match status" value="1"/>
</dbReference>
<feature type="region of interest" description="Disordered" evidence="3">
    <location>
        <begin position="1"/>
        <end position="23"/>
    </location>
</feature>
<sequence length="773" mass="88706">MADPNLANGGTNGTNHHGPMSMDTKILSRDESRMIKNKASLFEEPNQQRTKLFDLITRLRRYNVEEHFGIPQIVMCGYQSTGKSSVLEAITEIPFPTGVGMKTKCVTEVTVCGSESEQDAIEVTIEPSRDVRDKGNSEERSQRLKAFQGKANRLEEIGALLHSAEETICEDREPDGVVTRDIVRVRISSCRYKNPLQLYDLPGLVGTDNGNHAQEDIKKMMIEYVEKPNTIIIAVVRANGDTTGAETSVLKDMCQKYDPDGERSFCILTHPDESKDRTGQWINVVQGEESSKALGFNGQWHVLRNWPEERRVSYERESEFFETTAWKEVAADKRGAKALGERVRERLFSKLKEQLPHMEESLRQELEKVDARLMALGGAESDSEKVESFRSKLDEIKQQATAYSKAHYDYHINHHFSGDLENPFGLQAKTQSPKSAAFLRSRIEDEGDQFRESIERYGHAWESIISPLSTSPFPDLAPIGNSKRPTPKEWTSWTKKPSDMAEETEFASRWLQERRGDASSWYLDPARIADYFQILSERWEKISEWHVDGMILYCQDYCKLMVPDGLARKLDGEDLSGFNNSKIVAQRYLDEYVSAELEKRKENAMAELRSLNEDRKGRIICFDVSYRGKQREYDNKQDFVSNNKAILAQNEARKGEITTTHDVLGPRTYALHSNRFKQEDNLKFWACKFVHAANCYYEIARGRWVANVMTQVVDRHILRKFEQVFPKNLSDEEILKILEESPKTGREKKELKKKKKEIGQLLSVLKEEGYALF</sequence>
<dbReference type="GO" id="GO:0048312">
    <property type="term" value="P:intracellular distribution of mitochondria"/>
    <property type="evidence" value="ECO:0007669"/>
    <property type="project" value="TreeGrafter"/>
</dbReference>
<dbReference type="InterPro" id="IPR030381">
    <property type="entry name" value="G_DYNAMIN_dom"/>
</dbReference>
<accession>A0A9P7KZN3</accession>
<protein>
    <recommendedName>
        <fullName evidence="4">Dynamin-type G domain-containing protein</fullName>
    </recommendedName>
</protein>
<evidence type="ECO:0000256" key="2">
    <source>
        <dbReference type="ARBA" id="ARBA00023134"/>
    </source>
</evidence>
<dbReference type="GO" id="GO:0005525">
    <property type="term" value="F:GTP binding"/>
    <property type="evidence" value="ECO:0007669"/>
    <property type="project" value="InterPro"/>
</dbReference>
<dbReference type="PANTHER" id="PTHR11566">
    <property type="entry name" value="DYNAMIN"/>
    <property type="match status" value="1"/>
</dbReference>
<dbReference type="InterPro" id="IPR001401">
    <property type="entry name" value="Dynamin_GTPase"/>
</dbReference>
<dbReference type="GO" id="GO:0003924">
    <property type="term" value="F:GTPase activity"/>
    <property type="evidence" value="ECO:0007669"/>
    <property type="project" value="InterPro"/>
</dbReference>
<dbReference type="InterPro" id="IPR000375">
    <property type="entry name" value="Dynamin_stalk"/>
</dbReference>
<reference evidence="5" key="1">
    <citation type="journal article" date="2020" name="bioRxiv">
        <title>Historical genomics reveals the evolutionary mechanisms behind multiple outbreaks of the host-specific coffee wilt pathogen Fusarium xylarioides.</title>
        <authorList>
            <person name="Peck D."/>
            <person name="Nowell R.W."/>
            <person name="Flood J."/>
            <person name="Ryan M.J."/>
            <person name="Barraclough T.G."/>
        </authorList>
    </citation>
    <scope>NUCLEOTIDE SEQUENCE</scope>
    <source>
        <strain evidence="5">IMI 127659i</strain>
    </source>
</reference>
<dbReference type="PRINTS" id="PR00195">
    <property type="entry name" value="DYNAMIN"/>
</dbReference>
<dbReference type="GO" id="GO:0005874">
    <property type="term" value="C:microtubule"/>
    <property type="evidence" value="ECO:0007669"/>
    <property type="project" value="TreeGrafter"/>
</dbReference>
<evidence type="ECO:0000259" key="4">
    <source>
        <dbReference type="PROSITE" id="PS51718"/>
    </source>
</evidence>
<dbReference type="EMBL" id="JADFTT010000671">
    <property type="protein sequence ID" value="KAG5759383.1"/>
    <property type="molecule type" value="Genomic_DNA"/>
</dbReference>
<dbReference type="SMART" id="SM00053">
    <property type="entry name" value="DYNc"/>
    <property type="match status" value="1"/>
</dbReference>
<dbReference type="InterPro" id="IPR027417">
    <property type="entry name" value="P-loop_NTPase"/>
</dbReference>
<dbReference type="Pfam" id="PF01031">
    <property type="entry name" value="Dynamin_M"/>
    <property type="match status" value="1"/>
</dbReference>
<evidence type="ECO:0000256" key="3">
    <source>
        <dbReference type="SAM" id="MobiDB-lite"/>
    </source>
</evidence>
<dbReference type="GO" id="GO:0000266">
    <property type="term" value="P:mitochondrial fission"/>
    <property type="evidence" value="ECO:0007669"/>
    <property type="project" value="TreeGrafter"/>
</dbReference>
<dbReference type="GO" id="GO:0016559">
    <property type="term" value="P:peroxisome fission"/>
    <property type="evidence" value="ECO:0007669"/>
    <property type="project" value="TreeGrafter"/>
</dbReference>
<dbReference type="OrthoDB" id="415706at2759"/>
<organism evidence="5 6">
    <name type="scientific">Fusarium xylarioides</name>
    <dbReference type="NCBI Taxonomy" id="221167"/>
    <lineage>
        <taxon>Eukaryota</taxon>
        <taxon>Fungi</taxon>
        <taxon>Dikarya</taxon>
        <taxon>Ascomycota</taxon>
        <taxon>Pezizomycotina</taxon>
        <taxon>Sordariomycetes</taxon>
        <taxon>Hypocreomycetidae</taxon>
        <taxon>Hypocreales</taxon>
        <taxon>Nectriaceae</taxon>
        <taxon>Fusarium</taxon>
        <taxon>Fusarium fujikuroi species complex</taxon>
    </lineage>
</organism>
<dbReference type="PANTHER" id="PTHR11566:SF21">
    <property type="entry name" value="DYNAMIN RELATED PROTEIN 1, ISOFORM A"/>
    <property type="match status" value="1"/>
</dbReference>
<dbReference type="GO" id="GO:0016020">
    <property type="term" value="C:membrane"/>
    <property type="evidence" value="ECO:0007669"/>
    <property type="project" value="TreeGrafter"/>
</dbReference>